<keyword evidence="1" id="KW-1133">Transmembrane helix</keyword>
<dbReference type="Proteomes" id="UP000228689">
    <property type="component" value="Unassembled WGS sequence"/>
</dbReference>
<evidence type="ECO:0000313" key="3">
    <source>
        <dbReference type="Proteomes" id="UP000228689"/>
    </source>
</evidence>
<accession>A0A2M7RF83</accession>
<evidence type="ECO:0000256" key="1">
    <source>
        <dbReference type="SAM" id="Phobius"/>
    </source>
</evidence>
<proteinExistence type="predicted"/>
<name>A0A2M7RF83_9BACT</name>
<protein>
    <submittedName>
        <fullName evidence="2">Uncharacterized protein</fullName>
    </submittedName>
</protein>
<sequence>MLETSRDLLNIVIAFCVLWLTVFICWFIYYMVSIMRCVAETMDQVSKMTVNINNFFAEAKNKMQQATSYIPMVFEGIKGLTNYVNKKSKTKTASKSKKAK</sequence>
<feature type="transmembrane region" description="Helical" evidence="1">
    <location>
        <begin position="12"/>
        <end position="32"/>
    </location>
</feature>
<reference evidence="3" key="1">
    <citation type="submission" date="2017-09" db="EMBL/GenBank/DDBJ databases">
        <title>Depth-based differentiation of microbial function through sediment-hosted aquifers and enrichment of novel symbionts in the deep terrestrial subsurface.</title>
        <authorList>
            <person name="Probst A.J."/>
            <person name="Ladd B."/>
            <person name="Jarett J.K."/>
            <person name="Geller-Mcgrath D.E."/>
            <person name="Sieber C.M.K."/>
            <person name="Emerson J.B."/>
            <person name="Anantharaman K."/>
            <person name="Thomas B.C."/>
            <person name="Malmstrom R."/>
            <person name="Stieglmeier M."/>
            <person name="Klingl A."/>
            <person name="Woyke T."/>
            <person name="Ryan C.M."/>
            <person name="Banfield J.F."/>
        </authorList>
    </citation>
    <scope>NUCLEOTIDE SEQUENCE [LARGE SCALE GENOMIC DNA]</scope>
</reference>
<organism evidence="2 3">
    <name type="scientific">Candidatus Komeilibacteria bacterium CG_4_10_14_0_8_um_filter_37_78</name>
    <dbReference type="NCBI Taxonomy" id="1974471"/>
    <lineage>
        <taxon>Bacteria</taxon>
        <taxon>Candidatus Komeiliibacteriota</taxon>
    </lineage>
</organism>
<comment type="caution">
    <text evidence="2">The sequence shown here is derived from an EMBL/GenBank/DDBJ whole genome shotgun (WGS) entry which is preliminary data.</text>
</comment>
<keyword evidence="1" id="KW-0472">Membrane</keyword>
<dbReference type="AlphaFoldDB" id="A0A2M7RF83"/>
<gene>
    <name evidence="2" type="ORF">COY67_00170</name>
</gene>
<keyword evidence="1" id="KW-0812">Transmembrane</keyword>
<dbReference type="EMBL" id="PFMC01000006">
    <property type="protein sequence ID" value="PIY95398.1"/>
    <property type="molecule type" value="Genomic_DNA"/>
</dbReference>
<evidence type="ECO:0000313" key="2">
    <source>
        <dbReference type="EMBL" id="PIY95398.1"/>
    </source>
</evidence>